<evidence type="ECO:0000313" key="3">
    <source>
        <dbReference type="Proteomes" id="UP000183447"/>
    </source>
</evidence>
<keyword evidence="1" id="KW-0472">Membrane</keyword>
<name>A0A1K2HYZ7_9HYPH</name>
<feature type="transmembrane region" description="Helical" evidence="1">
    <location>
        <begin position="29"/>
        <end position="50"/>
    </location>
</feature>
<proteinExistence type="predicted"/>
<keyword evidence="1" id="KW-1133">Transmembrane helix</keyword>
<evidence type="ECO:0000256" key="1">
    <source>
        <dbReference type="SAM" id="Phobius"/>
    </source>
</evidence>
<evidence type="ECO:0000313" key="2">
    <source>
        <dbReference type="EMBL" id="SFZ85352.1"/>
    </source>
</evidence>
<dbReference type="InterPro" id="IPR006837">
    <property type="entry name" value="Divergent_DAC"/>
</dbReference>
<dbReference type="AlphaFoldDB" id="A0A1K2HYZ7"/>
<gene>
    <name evidence="2" type="ORF">SAMN02983003_2525</name>
</gene>
<protein>
    <recommendedName>
        <fullName evidence="4">Divergent polysaccharide deacetylase</fullName>
    </recommendedName>
</protein>
<dbReference type="RefSeq" id="WP_072343475.1">
    <property type="nucleotide sequence ID" value="NZ_FPKU01000002.1"/>
</dbReference>
<dbReference type="CDD" id="cd10936">
    <property type="entry name" value="CE4_DAC2"/>
    <property type="match status" value="1"/>
</dbReference>
<dbReference type="SUPFAM" id="SSF88713">
    <property type="entry name" value="Glycoside hydrolase/deacetylase"/>
    <property type="match status" value="1"/>
</dbReference>
<dbReference type="Pfam" id="PF04748">
    <property type="entry name" value="Polysacc_deac_2"/>
    <property type="match status" value="1"/>
</dbReference>
<dbReference type="PANTHER" id="PTHR30105:SF2">
    <property type="entry name" value="DIVERGENT POLYSACCHARIDE DEACETYLASE SUPERFAMILY"/>
    <property type="match status" value="1"/>
</dbReference>
<accession>A0A1K2HYZ7</accession>
<dbReference type="PANTHER" id="PTHR30105">
    <property type="entry name" value="UNCHARACTERIZED YIBQ-RELATED"/>
    <property type="match status" value="1"/>
</dbReference>
<sequence>MAGDLDTPLKPRSRRNRAGLRLGMQRLPWGRLMLGVSVLIVAGVAARIVLVDDPQGGRPQASAPVSVETGTNPVQQALSGPVTITADPETPVDLLVRENADIVVTDPAGSPQLVDERGLYGDLVEETALGPLPRAAAGRRPFDAYRRPAPATGEGGRPRVALLVTGLGLNERGTLDAISALPDEVSLGFAPYGRTLPTTVAAARAEGHELFLEVPMEPFDYPNNDPGPDTLLTGQTPRQSIDKLYTVMASFGGYAGIVNNMGARFTASAADLGPIMEEVATRGLGYIDDGASNRTVAPQLAGTNGVPFVRASRTVDSDPSRAAIAAALSALEADAQAGGAALGVFSALPVSIAAVSEWAAGLSARGFELVPASALMK</sequence>
<dbReference type="OrthoDB" id="9784811at2"/>
<evidence type="ECO:0008006" key="4">
    <source>
        <dbReference type="Google" id="ProtNLM"/>
    </source>
</evidence>
<keyword evidence="1" id="KW-0812">Transmembrane</keyword>
<dbReference type="Proteomes" id="UP000183447">
    <property type="component" value="Unassembled WGS sequence"/>
</dbReference>
<dbReference type="Gene3D" id="3.20.20.370">
    <property type="entry name" value="Glycoside hydrolase/deacetylase"/>
    <property type="match status" value="1"/>
</dbReference>
<keyword evidence="3" id="KW-1185">Reference proteome</keyword>
<dbReference type="STRING" id="665118.SAMN02983003_2525"/>
<dbReference type="InterPro" id="IPR011330">
    <property type="entry name" value="Glyco_hydro/deAcase_b/a-brl"/>
</dbReference>
<dbReference type="EMBL" id="FPKU01000002">
    <property type="protein sequence ID" value="SFZ85352.1"/>
    <property type="molecule type" value="Genomic_DNA"/>
</dbReference>
<organism evidence="2 3">
    <name type="scientific">Devosia enhydra</name>
    <dbReference type="NCBI Taxonomy" id="665118"/>
    <lineage>
        <taxon>Bacteria</taxon>
        <taxon>Pseudomonadati</taxon>
        <taxon>Pseudomonadota</taxon>
        <taxon>Alphaproteobacteria</taxon>
        <taxon>Hyphomicrobiales</taxon>
        <taxon>Devosiaceae</taxon>
        <taxon>Devosia</taxon>
    </lineage>
</organism>
<reference evidence="2 3" key="1">
    <citation type="submission" date="2016-11" db="EMBL/GenBank/DDBJ databases">
        <authorList>
            <person name="Jaros S."/>
            <person name="Januszkiewicz K."/>
            <person name="Wedrychowicz H."/>
        </authorList>
    </citation>
    <scope>NUCLEOTIDE SEQUENCE [LARGE SCALE GENOMIC DNA]</scope>
    <source>
        <strain evidence="2 3">ATCC 23634</strain>
    </source>
</reference>
<dbReference type="GO" id="GO:0005975">
    <property type="term" value="P:carbohydrate metabolic process"/>
    <property type="evidence" value="ECO:0007669"/>
    <property type="project" value="InterPro"/>
</dbReference>